<dbReference type="Proteomes" id="UP001175227">
    <property type="component" value="Unassembled WGS sequence"/>
</dbReference>
<evidence type="ECO:0000313" key="4">
    <source>
        <dbReference type="Proteomes" id="UP001175227"/>
    </source>
</evidence>
<accession>A0AA39N7E0</accession>
<organism evidence="1 4">
    <name type="scientific">Armillaria novae-zelandiae</name>
    <dbReference type="NCBI Taxonomy" id="153914"/>
    <lineage>
        <taxon>Eukaryota</taxon>
        <taxon>Fungi</taxon>
        <taxon>Dikarya</taxon>
        <taxon>Basidiomycota</taxon>
        <taxon>Agaricomycotina</taxon>
        <taxon>Agaricomycetes</taxon>
        <taxon>Agaricomycetidae</taxon>
        <taxon>Agaricales</taxon>
        <taxon>Marasmiineae</taxon>
        <taxon>Physalacriaceae</taxon>
        <taxon>Armillaria</taxon>
    </lineage>
</organism>
<gene>
    <name evidence="1" type="ORF">IW261DRAFT_1428939</name>
    <name evidence="2" type="ORF">IW261DRAFT_1428943</name>
    <name evidence="3" type="ORF">IW261DRAFT_1428947</name>
</gene>
<evidence type="ECO:0000313" key="2">
    <source>
        <dbReference type="EMBL" id="KAK0460372.1"/>
    </source>
</evidence>
<dbReference type="EMBL" id="JAUEPR010000173">
    <property type="protein sequence ID" value="KAK0460368.1"/>
    <property type="molecule type" value="Genomic_DNA"/>
</dbReference>
<sequence>MVGVDAHIGLALVIERARFFPFNNHHRATENCAKMMYCLPASRSIQACRANINSNEVCGKTTYHEPVTMLNNILTTLNTKYCSEMTDCRLASTISRTLSAPETAPRQCIAIRNCFETTYRRPATKGLKPFTYKSTISLPAEPMSTAMIDWCVLHSIYADFSKVHGLKSRRFRNQSYFGQTVDDIWVLSIHCTLVKIALRRHIIIRQPGIASQHSQHPKLLPDNGSPSGEHGEQYLPTTDLFLWSELCRRLACVVAPEPQYEPFSRLLTRKLEGISCRAQILDRRCGDGNETQQLAKEDFKCTASFEQTTRLIEGPDSGVDPISMTLLVPV</sequence>
<dbReference type="EMBL" id="JAUEPR010000173">
    <property type="protein sequence ID" value="KAK0460372.1"/>
    <property type="molecule type" value="Genomic_DNA"/>
</dbReference>
<keyword evidence="4" id="KW-1185">Reference proteome</keyword>
<proteinExistence type="predicted"/>
<dbReference type="EMBL" id="JAUEPR010000173">
    <property type="protein sequence ID" value="KAK0460376.1"/>
    <property type="molecule type" value="Genomic_DNA"/>
</dbReference>
<comment type="caution">
    <text evidence="1">The sequence shown here is derived from an EMBL/GenBank/DDBJ whole genome shotgun (WGS) entry which is preliminary data.</text>
</comment>
<reference evidence="1" key="1">
    <citation type="submission" date="2023-06" db="EMBL/GenBank/DDBJ databases">
        <authorList>
            <consortium name="Lawrence Berkeley National Laboratory"/>
            <person name="Ahrendt S."/>
            <person name="Sahu N."/>
            <person name="Indic B."/>
            <person name="Wong-Bajracharya J."/>
            <person name="Merenyi Z."/>
            <person name="Ke H.-M."/>
            <person name="Monk M."/>
            <person name="Kocsube S."/>
            <person name="Drula E."/>
            <person name="Lipzen A."/>
            <person name="Balint B."/>
            <person name="Henrissat B."/>
            <person name="Andreopoulos B."/>
            <person name="Martin F.M."/>
            <person name="Harder C.B."/>
            <person name="Rigling D."/>
            <person name="Ford K.L."/>
            <person name="Foster G.D."/>
            <person name="Pangilinan J."/>
            <person name="Papanicolaou A."/>
            <person name="Barry K."/>
            <person name="LaButti K."/>
            <person name="Viragh M."/>
            <person name="Koriabine M."/>
            <person name="Yan M."/>
            <person name="Riley R."/>
            <person name="Champramary S."/>
            <person name="Plett K.L."/>
            <person name="Tsai I.J."/>
            <person name="Slot J."/>
            <person name="Sipos G."/>
            <person name="Plett J."/>
            <person name="Nagy L.G."/>
            <person name="Grigoriev I.V."/>
        </authorList>
    </citation>
    <scope>NUCLEOTIDE SEQUENCE</scope>
    <source>
        <strain evidence="1">ICMP 16352</strain>
    </source>
</reference>
<dbReference type="AlphaFoldDB" id="A0AA39N7E0"/>
<protein>
    <submittedName>
        <fullName evidence="1">Uncharacterized protein</fullName>
    </submittedName>
</protein>
<evidence type="ECO:0000313" key="3">
    <source>
        <dbReference type="EMBL" id="KAK0460376.1"/>
    </source>
</evidence>
<evidence type="ECO:0000313" key="1">
    <source>
        <dbReference type="EMBL" id="KAK0460368.1"/>
    </source>
</evidence>
<name>A0AA39N7E0_9AGAR</name>